<evidence type="ECO:0000313" key="2">
    <source>
        <dbReference type="Proteomes" id="UP000035036"/>
    </source>
</evidence>
<dbReference type="RefSeq" id="WP_040200526.1">
    <property type="nucleotide sequence ID" value="NZ_CP010311.1"/>
</dbReference>
<dbReference type="KEGG" id="gsb:GSUB_09690"/>
<keyword evidence="2" id="KW-1185">Reference proteome</keyword>
<protein>
    <recommendedName>
        <fullName evidence="3">Metal-dependent hydrolase</fullName>
    </recommendedName>
</protein>
<evidence type="ECO:0000313" key="1">
    <source>
        <dbReference type="EMBL" id="AJF06760.1"/>
    </source>
</evidence>
<reference evidence="1 2" key="1">
    <citation type="journal article" date="2015" name="Genome Announc.">
        <title>Genomes of Geoalkalibacter ferrihydriticus Z-0531T and Geoalkalibacter subterraneus Red1T, Two Haloalkaliphilic Metal-Reducing Deltaproteobacteria.</title>
        <authorList>
            <person name="Badalamenti J.P."/>
            <person name="Krajmalnik-Brown R."/>
            <person name="Torres C.I."/>
            <person name="Bond D.R."/>
        </authorList>
    </citation>
    <scope>NUCLEOTIDE SEQUENCE [LARGE SCALE GENOMIC DNA]</scope>
    <source>
        <strain evidence="1 2">Red1</strain>
    </source>
</reference>
<evidence type="ECO:0008006" key="3">
    <source>
        <dbReference type="Google" id="ProtNLM"/>
    </source>
</evidence>
<dbReference type="Pfam" id="PF19617">
    <property type="entry name" value="DUF6122"/>
    <property type="match status" value="1"/>
</dbReference>
<dbReference type="InterPro" id="IPR046125">
    <property type="entry name" value="DUF6122"/>
</dbReference>
<name>A0A0B5FRJ1_9BACT</name>
<sequence length="112" mass="12766">MEINIEIFRHAIHYGFHLIVPFVLGRLFWKQDWWKAGLIMTATIVIDLDHLLADPVFDPNRCSIGFHPLHTLWAGVVYGSLLAIPSWKWRAVGVGCLWHLCTDAIDCMIAGI</sequence>
<dbReference type="EMBL" id="CP010311">
    <property type="protein sequence ID" value="AJF06760.1"/>
    <property type="molecule type" value="Genomic_DNA"/>
</dbReference>
<dbReference type="AlphaFoldDB" id="A0A0B5FRJ1"/>
<dbReference type="OrthoDB" id="289051at2"/>
<gene>
    <name evidence="1" type="ORF">GSUB_09690</name>
</gene>
<proteinExistence type="predicted"/>
<dbReference type="Proteomes" id="UP000035036">
    <property type="component" value="Chromosome"/>
</dbReference>
<accession>A0A0B5FRJ1</accession>
<organism evidence="1 2">
    <name type="scientific">Geoalkalibacter subterraneus</name>
    <dbReference type="NCBI Taxonomy" id="483547"/>
    <lineage>
        <taxon>Bacteria</taxon>
        <taxon>Pseudomonadati</taxon>
        <taxon>Thermodesulfobacteriota</taxon>
        <taxon>Desulfuromonadia</taxon>
        <taxon>Desulfuromonadales</taxon>
        <taxon>Geoalkalibacteraceae</taxon>
        <taxon>Geoalkalibacter</taxon>
    </lineage>
</organism>
<dbReference type="HOGENOM" id="CLU_144753_1_0_7"/>